<dbReference type="Gene3D" id="1.10.287.110">
    <property type="entry name" value="DnaJ domain"/>
    <property type="match status" value="1"/>
</dbReference>
<sequence>MNQRYRRRDSFEDAQPQITLCNHPGCTEAGVHRAPKSRQKLNEYYWFCLEHVRAYNKAWDYYAGMNQAEIERQMRQDIVGQRPTWPLGRLGAHHRFGVKGDFVPDDVAEALNGEQAKRERQQRAKAATSPEEQALAVLNLSWPATFDEIKLRYKSLVKKLHPDANGGDKTAEEQLKLVNQAYSTLKAAAIAGA</sequence>
<gene>
    <name evidence="3" type="ORF">SMD27_06300</name>
</gene>
<dbReference type="Pfam" id="PF00226">
    <property type="entry name" value="DnaJ"/>
    <property type="match status" value="1"/>
</dbReference>
<dbReference type="CDD" id="cd06257">
    <property type="entry name" value="DnaJ"/>
    <property type="match status" value="1"/>
</dbReference>
<dbReference type="Proteomes" id="UP001279642">
    <property type="component" value="Unassembled WGS sequence"/>
</dbReference>
<evidence type="ECO:0000259" key="2">
    <source>
        <dbReference type="PROSITE" id="PS50076"/>
    </source>
</evidence>
<evidence type="ECO:0000313" key="3">
    <source>
        <dbReference type="EMBL" id="MDY0882445.1"/>
    </source>
</evidence>
<keyword evidence="4" id="KW-1185">Reference proteome</keyword>
<proteinExistence type="predicted"/>
<dbReference type="PROSITE" id="PS50076">
    <property type="entry name" value="DNAJ_2"/>
    <property type="match status" value="1"/>
</dbReference>
<feature type="domain" description="J" evidence="2">
    <location>
        <begin position="133"/>
        <end position="190"/>
    </location>
</feature>
<protein>
    <submittedName>
        <fullName evidence="3">J domain-containing protein</fullName>
    </submittedName>
</protein>
<dbReference type="PANTHER" id="PTHR44145:SF3">
    <property type="entry name" value="DNAJ HOMOLOG SUBFAMILY A MEMBER 3, MITOCHONDRIAL"/>
    <property type="match status" value="1"/>
</dbReference>
<dbReference type="SUPFAM" id="SSF46565">
    <property type="entry name" value="Chaperone J-domain"/>
    <property type="match status" value="1"/>
</dbReference>
<dbReference type="InterPro" id="IPR036869">
    <property type="entry name" value="J_dom_sf"/>
</dbReference>
<dbReference type="SMART" id="SM00271">
    <property type="entry name" value="DnaJ"/>
    <property type="match status" value="1"/>
</dbReference>
<dbReference type="InterPro" id="IPR001623">
    <property type="entry name" value="DnaJ_domain"/>
</dbReference>
<dbReference type="PANTHER" id="PTHR44145">
    <property type="entry name" value="DNAJ HOMOLOG SUBFAMILY A MEMBER 3, MITOCHONDRIAL"/>
    <property type="match status" value="1"/>
</dbReference>
<accession>A0ABU5E7X8</accession>
<evidence type="ECO:0000313" key="4">
    <source>
        <dbReference type="Proteomes" id="UP001279642"/>
    </source>
</evidence>
<organism evidence="3 4">
    <name type="scientific">Dongia soli</name>
    <dbReference type="NCBI Taxonomy" id="600628"/>
    <lineage>
        <taxon>Bacteria</taxon>
        <taxon>Pseudomonadati</taxon>
        <taxon>Pseudomonadota</taxon>
        <taxon>Alphaproteobacteria</taxon>
        <taxon>Rhodospirillales</taxon>
        <taxon>Dongiaceae</taxon>
        <taxon>Dongia</taxon>
    </lineage>
</organism>
<dbReference type="RefSeq" id="WP_320507468.1">
    <property type="nucleotide sequence ID" value="NZ_JAXCLW010000001.1"/>
</dbReference>
<evidence type="ECO:0000256" key="1">
    <source>
        <dbReference type="ARBA" id="ARBA00023186"/>
    </source>
</evidence>
<dbReference type="InterPro" id="IPR051938">
    <property type="entry name" value="Apopto_cytoskel_mod"/>
</dbReference>
<reference evidence="3 4" key="1">
    <citation type="journal article" date="2016" name="Antonie Van Leeuwenhoek">
        <title>Dongia soli sp. nov., isolated from soil from Dokdo, Korea.</title>
        <authorList>
            <person name="Kim D.U."/>
            <person name="Lee H."/>
            <person name="Kim H."/>
            <person name="Kim S.G."/>
            <person name="Ka J.O."/>
        </authorList>
    </citation>
    <scope>NUCLEOTIDE SEQUENCE [LARGE SCALE GENOMIC DNA]</scope>
    <source>
        <strain evidence="3 4">D78</strain>
    </source>
</reference>
<name>A0ABU5E7X8_9PROT</name>
<dbReference type="EMBL" id="JAXCLW010000001">
    <property type="protein sequence ID" value="MDY0882445.1"/>
    <property type="molecule type" value="Genomic_DNA"/>
</dbReference>
<comment type="caution">
    <text evidence="3">The sequence shown here is derived from an EMBL/GenBank/DDBJ whole genome shotgun (WGS) entry which is preliminary data.</text>
</comment>
<keyword evidence="1" id="KW-0143">Chaperone</keyword>
<dbReference type="PRINTS" id="PR00625">
    <property type="entry name" value="JDOMAIN"/>
</dbReference>